<proteinExistence type="predicted"/>
<dbReference type="AlphaFoldDB" id="A0A562QV19"/>
<dbReference type="EMBL" id="VLLA01000032">
    <property type="protein sequence ID" value="TWI60483.1"/>
    <property type="molecule type" value="Genomic_DNA"/>
</dbReference>
<evidence type="ECO:0000313" key="1">
    <source>
        <dbReference type="EMBL" id="TWI60483.1"/>
    </source>
</evidence>
<dbReference type="Proteomes" id="UP000316291">
    <property type="component" value="Unassembled WGS sequence"/>
</dbReference>
<name>A0A562QV19_9BRAD</name>
<gene>
    <name evidence="1" type="ORF">IQ16_07603</name>
</gene>
<organism evidence="1 2">
    <name type="scientific">Bradyrhizobium huanghuaihaiense</name>
    <dbReference type="NCBI Taxonomy" id="990078"/>
    <lineage>
        <taxon>Bacteria</taxon>
        <taxon>Pseudomonadati</taxon>
        <taxon>Pseudomonadota</taxon>
        <taxon>Alphaproteobacteria</taxon>
        <taxon>Hyphomicrobiales</taxon>
        <taxon>Nitrobacteraceae</taxon>
        <taxon>Bradyrhizobium</taxon>
    </lineage>
</organism>
<evidence type="ECO:0008006" key="3">
    <source>
        <dbReference type="Google" id="ProtNLM"/>
    </source>
</evidence>
<accession>A0A562QV19</accession>
<comment type="caution">
    <text evidence="1">The sequence shown here is derived from an EMBL/GenBank/DDBJ whole genome shotgun (WGS) entry which is preliminary data.</text>
</comment>
<keyword evidence="2" id="KW-1185">Reference proteome</keyword>
<evidence type="ECO:0000313" key="2">
    <source>
        <dbReference type="Proteomes" id="UP000316291"/>
    </source>
</evidence>
<dbReference type="RefSeq" id="WP_145832080.1">
    <property type="nucleotide sequence ID" value="NZ_VLLA01000032.1"/>
</dbReference>
<dbReference type="OrthoDB" id="6626310at2"/>
<protein>
    <recommendedName>
        <fullName evidence="3">Apea-like HEPN domain-containing protein</fullName>
    </recommendedName>
</protein>
<sequence length="589" mass="67235">MRPTKYAWPTSDEGRSVKFCAQLFNEMLGEYSFESFRVYALDTLSRLSEALTLLDDVQRDRVPRETLEPVVEEVLWSLGRDPVAKSTVGLELVSLQELTKQPKFLLTDLVATVQLIKRLLVGSYKSRLEARILDLLTDGSRKIELRQCCGFYSSHLINAGYSKQYLEEMIEATFFSGDMQHAGTQTLADFFARLKGDDVDYTVYTPVSSEFRTYVYPLGFETANEFNIPQPARDALAFAFTPPFDSVIISRVKAVDWYRAINDVHQVLTHTRALTYLSPDGMACRWQEWMYVHDDKANWGRAFRGRSLSFDRPAAGSVTAGRRLQNTRAYTKRVLENFDNASTERLLSSINTAALARTSPSTENQLISLWSAVEVLLSDPPRGAPRILHYVHHLVPCICLRHVRRQFVAVYEELLVSYRSRLNKILRREANFGNQDAHTNFAAVLCLQENEALREELCALCGDNPLALHRLFKLHRDYSVSMEAAAAIGGHEKRVQWQIHRIYRARNQLVHSGRVPSYLQSLILNLFEYYRGSIATIVNRARKDEQRSNIDQVVAEIGVEYGIFKRHFPARGAKPLSREDLQRLVGVAP</sequence>
<reference evidence="1 2" key="1">
    <citation type="journal article" date="2015" name="Stand. Genomic Sci.">
        <title>Genomic Encyclopedia of Bacterial and Archaeal Type Strains, Phase III: the genomes of soil and plant-associated and newly described type strains.</title>
        <authorList>
            <person name="Whitman W.B."/>
            <person name="Woyke T."/>
            <person name="Klenk H.P."/>
            <person name="Zhou Y."/>
            <person name="Lilburn T.G."/>
            <person name="Beck B.J."/>
            <person name="De Vos P."/>
            <person name="Vandamme P."/>
            <person name="Eisen J.A."/>
            <person name="Garrity G."/>
            <person name="Hugenholtz P."/>
            <person name="Kyrpides N.C."/>
        </authorList>
    </citation>
    <scope>NUCLEOTIDE SEQUENCE [LARGE SCALE GENOMIC DNA]</scope>
    <source>
        <strain evidence="1 2">CGMCC 1.10948</strain>
    </source>
</reference>